<feature type="transmembrane region" description="Helical" evidence="1">
    <location>
        <begin position="30"/>
        <end position="45"/>
    </location>
</feature>
<dbReference type="EMBL" id="CP004146">
    <property type="protein sequence ID" value="AHH03395.1"/>
    <property type="molecule type" value="Genomic_DNA"/>
</dbReference>
<sequence length="56" mass="6527">MLKEKNLSYLLLFVSILLIISGIYLNSIEIPYAFIPILIGVPMYLKEAGKLFFYWL</sequence>
<keyword evidence="3" id="KW-1185">Reference proteome</keyword>
<dbReference type="Proteomes" id="UP000019269">
    <property type="component" value="Chromosome"/>
</dbReference>
<protein>
    <submittedName>
        <fullName evidence="2">Uncharacterized protein</fullName>
    </submittedName>
</protein>
<evidence type="ECO:0000313" key="2">
    <source>
        <dbReference type="EMBL" id="AHH03395.1"/>
    </source>
</evidence>
<reference evidence="2" key="1">
    <citation type="submission" date="2013-02" db="EMBL/GenBank/DDBJ databases">
        <title>Comparative genomics of Borrelia species.</title>
        <authorList>
            <person name="Schwan T.G."/>
            <person name="Raffel S.J."/>
            <person name="Porcella S.F."/>
        </authorList>
    </citation>
    <scope>NUCLEOTIDE SEQUENCE [LARGE SCALE GENOMIC DNA]</scope>
    <source>
        <strain evidence="2">YOR</strain>
    </source>
</reference>
<name>A0ABN4C2Z2_9SPIR</name>
<evidence type="ECO:0000256" key="1">
    <source>
        <dbReference type="SAM" id="Phobius"/>
    </source>
</evidence>
<gene>
    <name evidence="2" type="ORF">BHY_0444</name>
</gene>
<proteinExistence type="predicted"/>
<feature type="transmembrane region" description="Helical" evidence="1">
    <location>
        <begin position="7"/>
        <end position="24"/>
    </location>
</feature>
<accession>A0ABN4C2Z2</accession>
<keyword evidence="1" id="KW-1133">Transmembrane helix</keyword>
<organism evidence="2 3">
    <name type="scientific">Borrelia nietonii YOR</name>
    <dbReference type="NCBI Taxonomy" id="1293576"/>
    <lineage>
        <taxon>Bacteria</taxon>
        <taxon>Pseudomonadati</taxon>
        <taxon>Spirochaetota</taxon>
        <taxon>Spirochaetia</taxon>
        <taxon>Spirochaetales</taxon>
        <taxon>Borreliaceae</taxon>
        <taxon>Borrelia</taxon>
        <taxon>Borrelia nietonii</taxon>
    </lineage>
</organism>
<keyword evidence="1" id="KW-0472">Membrane</keyword>
<keyword evidence="1" id="KW-0812">Transmembrane</keyword>
<evidence type="ECO:0000313" key="3">
    <source>
        <dbReference type="Proteomes" id="UP000019269"/>
    </source>
</evidence>